<evidence type="ECO:0000256" key="1">
    <source>
        <dbReference type="SAM" id="Phobius"/>
    </source>
</evidence>
<evidence type="ECO:0000313" key="2">
    <source>
        <dbReference type="EMBL" id="UKJ88048.1"/>
    </source>
</evidence>
<dbReference type="AlphaFoldDB" id="A0A976M446"/>
<name>A0A976M446_THEOR</name>
<feature type="transmembrane region" description="Helical" evidence="1">
    <location>
        <begin position="757"/>
        <end position="783"/>
    </location>
</feature>
<gene>
    <name evidence="2" type="ORF">MACJ_000491</name>
</gene>
<protein>
    <submittedName>
        <fullName evidence="2">Uncharacterized protein</fullName>
    </submittedName>
</protein>
<proteinExistence type="predicted"/>
<dbReference type="EMBL" id="CP056065">
    <property type="protein sequence ID" value="UKJ88048.1"/>
    <property type="molecule type" value="Genomic_DNA"/>
</dbReference>
<evidence type="ECO:0000313" key="3">
    <source>
        <dbReference type="Proteomes" id="UP000244803"/>
    </source>
</evidence>
<accession>A0A976M446</accession>
<dbReference type="OrthoDB" id="10365811at2759"/>
<keyword evidence="1" id="KW-0812">Transmembrane</keyword>
<sequence>MDSLDNYEDEAELLPIIIKENNKLNRQLTFKVESSQGGSNFKKHNEDINRIFERVTFMADTNPLKRSRSNGTYELYCSQLLENGKNCIDNETVKEYNSQPFNAVCVYYYKTEKIALLIELVENYALKLIRRQKSNGNSKWVKDDRKIQCLCNDELTNYLKIILVCLKNKIVIRLDKQNEYTDNKVIDTVSKDTESTENNKNITPTNNSTASPRKYSGYICYNHNLKEYYDKNLENILGKLESSSTFKFDIFLEIGFRISDRDISICSSGSQKEYLFYKPGPGPPGDNVYVYFYEKGEKDVRPDTVPLMLQFKDNFYGPSKKENYFTEWRKINGSQSLTDTSDLNGHIKSELDKINKSFNHICLNQNVDYGLTGLNGFTKTGESNFDPVRVRVLKNQVPAFRASDPIRSDNIYCEYSVYSKYIHSTVNTFQLGDIQYNCKNVVQENARLTSNGTFEIKSGQNQLTVYYLTKDQSFEYPLLIGIGKHDAIDDFYKLESKDSDYKWKKLEESEKGVLKKGTDTREIIKILDIINYALKKTARIEIAKRIPYLLKGKPISPSSPTFSPINNHKVKVGQNHACEPIWQAGYRRLFHNISEIPNFNYCLIGSVEVYIPDELTKENISVNDPNQKIKLYKIKNSDHAISEKIINATSFSEISSFLEENTPIYYTSCKPEVFVYFYRDDPRPGLLCLGDTTYKPIQLPQLESGKYTYKVEDHTSWVGIRRTKKCVCENEMELKFLTDVLDRLYFSSAFDKFISEYWVTLSVGAGGGVVGVGSLAGGGYVLFSYITGMQLLL</sequence>
<reference evidence="2" key="1">
    <citation type="submission" date="2022-07" db="EMBL/GenBank/DDBJ databases">
        <title>Evaluation of T. orientalis genome assembly methods using nanopore sequencing and analysis of variation between genomes.</title>
        <authorList>
            <person name="Yam J."/>
            <person name="Micallef M.L."/>
            <person name="Liu M."/>
            <person name="Djordjevic S.P."/>
            <person name="Bogema D.R."/>
            <person name="Jenkins C."/>
        </authorList>
    </citation>
    <scope>NUCLEOTIDE SEQUENCE</scope>
    <source>
        <strain evidence="2">Fish Creek</strain>
    </source>
</reference>
<keyword evidence="1" id="KW-0472">Membrane</keyword>
<organism evidence="2 3">
    <name type="scientific">Theileria orientalis</name>
    <dbReference type="NCBI Taxonomy" id="68886"/>
    <lineage>
        <taxon>Eukaryota</taxon>
        <taxon>Sar</taxon>
        <taxon>Alveolata</taxon>
        <taxon>Apicomplexa</taxon>
        <taxon>Aconoidasida</taxon>
        <taxon>Piroplasmida</taxon>
        <taxon>Theileriidae</taxon>
        <taxon>Theileria</taxon>
    </lineage>
</organism>
<keyword evidence="1" id="KW-1133">Transmembrane helix</keyword>
<dbReference type="Proteomes" id="UP000244803">
    <property type="component" value="Chromosome 1"/>
</dbReference>